<dbReference type="CDD" id="cd02516">
    <property type="entry name" value="CDP-ME_synthetase"/>
    <property type="match status" value="1"/>
</dbReference>
<protein>
    <recommendedName>
        <fullName evidence="7">2-C-methyl-D-erythritol 4-phosphate cytidylyltransferase</fullName>
        <ecNumber evidence="7">2.7.7.60</ecNumber>
    </recommendedName>
    <alternativeName>
        <fullName evidence="7">4-diphosphocytidyl-2C-methyl-D-erythritol synthase</fullName>
    </alternativeName>
    <alternativeName>
        <fullName evidence="7">MEP cytidylyltransferase</fullName>
        <shortName evidence="7">MCT</shortName>
    </alternativeName>
</protein>
<dbReference type="InterPro" id="IPR029044">
    <property type="entry name" value="Nucleotide-diphossugar_trans"/>
</dbReference>
<dbReference type="InterPro" id="IPR018294">
    <property type="entry name" value="ISPD_synthase_CS"/>
</dbReference>
<feature type="site" description="Positions MEP for the nucleophilic attack" evidence="7">
    <location>
        <position position="152"/>
    </location>
</feature>
<feature type="site" description="Transition state stabilizer" evidence="7">
    <location>
        <position position="15"/>
    </location>
</feature>
<feature type="site" description="Transition state stabilizer" evidence="7">
    <location>
        <position position="22"/>
    </location>
</feature>
<keyword evidence="9" id="KW-1185">Reference proteome</keyword>
<dbReference type="PANTHER" id="PTHR32125">
    <property type="entry name" value="2-C-METHYL-D-ERYTHRITOL 4-PHOSPHATE CYTIDYLYLTRANSFERASE, CHLOROPLASTIC"/>
    <property type="match status" value="1"/>
</dbReference>
<evidence type="ECO:0000256" key="3">
    <source>
        <dbReference type="ARBA" id="ARBA00009789"/>
    </source>
</evidence>
<dbReference type="AlphaFoldDB" id="A0AA41X950"/>
<name>A0AA41X950_9BACI</name>
<keyword evidence="6 7" id="KW-0414">Isoprene biosynthesis</keyword>
<dbReference type="PANTHER" id="PTHR32125:SF4">
    <property type="entry name" value="2-C-METHYL-D-ERYTHRITOL 4-PHOSPHATE CYTIDYLYLTRANSFERASE, CHLOROPLASTIC"/>
    <property type="match status" value="1"/>
</dbReference>
<dbReference type="HAMAP" id="MF_00108">
    <property type="entry name" value="IspD"/>
    <property type="match status" value="1"/>
</dbReference>
<dbReference type="SUPFAM" id="SSF53448">
    <property type="entry name" value="Nucleotide-diphospho-sugar transferases"/>
    <property type="match status" value="1"/>
</dbReference>
<sequence>MKYTLVIPAAGQGKRMGAGKNKLLLPVRSVPLIIHTLRAFEQDAQCEKIVLVINPEEKALFARLLQEYRVQKPVLFAAGGAERQDSVYQGVLMAESAEYILVHDGARPFVTQQVIDEVLHMAIECGAATCAVPVKDTVKRVQDGMAVETIDRSSLWSVQTPQGFRAGILLAAHEAAKQAAFLGTDDASLVERMGERVAVTLGSYYNIKVTTPDDLIVAESFLNNA</sequence>
<dbReference type="EMBL" id="JANCLT010000019">
    <property type="protein sequence ID" value="MCP8971087.1"/>
    <property type="molecule type" value="Genomic_DNA"/>
</dbReference>
<dbReference type="NCBIfam" id="TIGR00453">
    <property type="entry name" value="ispD"/>
    <property type="match status" value="1"/>
</dbReference>
<dbReference type="EC" id="2.7.7.60" evidence="7"/>
<dbReference type="Proteomes" id="UP001156102">
    <property type="component" value="Unassembled WGS sequence"/>
</dbReference>
<organism evidence="8 9">
    <name type="scientific">Ectobacillus ponti</name>
    <dbReference type="NCBI Taxonomy" id="2961894"/>
    <lineage>
        <taxon>Bacteria</taxon>
        <taxon>Bacillati</taxon>
        <taxon>Bacillota</taxon>
        <taxon>Bacilli</taxon>
        <taxon>Bacillales</taxon>
        <taxon>Bacillaceae</taxon>
        <taxon>Ectobacillus</taxon>
    </lineage>
</organism>
<evidence type="ECO:0000256" key="5">
    <source>
        <dbReference type="ARBA" id="ARBA00022695"/>
    </source>
</evidence>
<evidence type="ECO:0000256" key="6">
    <source>
        <dbReference type="ARBA" id="ARBA00023229"/>
    </source>
</evidence>
<reference evidence="8" key="1">
    <citation type="submission" date="2022-07" db="EMBL/GenBank/DDBJ databases">
        <authorList>
            <person name="Li W.-J."/>
            <person name="Deng Q.-Q."/>
        </authorList>
    </citation>
    <scope>NUCLEOTIDE SEQUENCE</scope>
    <source>
        <strain evidence="8">SYSU M60031</strain>
    </source>
</reference>
<keyword evidence="4 7" id="KW-0808">Transferase</keyword>
<dbReference type="GO" id="GO:0019288">
    <property type="term" value="P:isopentenyl diphosphate biosynthetic process, methylerythritol 4-phosphate pathway"/>
    <property type="evidence" value="ECO:0007669"/>
    <property type="project" value="UniProtKB-UniRule"/>
</dbReference>
<evidence type="ECO:0000256" key="4">
    <source>
        <dbReference type="ARBA" id="ARBA00022679"/>
    </source>
</evidence>
<feature type="site" description="Positions MEP for the nucleophilic attack" evidence="7">
    <location>
        <position position="208"/>
    </location>
</feature>
<comment type="caution">
    <text evidence="8">The sequence shown here is derived from an EMBL/GenBank/DDBJ whole genome shotgun (WGS) entry which is preliminary data.</text>
</comment>
<dbReference type="InterPro" id="IPR034683">
    <property type="entry name" value="IspD/TarI"/>
</dbReference>
<gene>
    <name evidence="7 8" type="primary">ispD</name>
    <name evidence="8" type="ORF">NK662_21420</name>
</gene>
<comment type="function">
    <text evidence="7">Catalyzes the formation of 4-diphosphocytidyl-2-C-methyl-D-erythritol from CTP and 2-C-methyl-D-erythritol 4-phosphate (MEP).</text>
</comment>
<dbReference type="Gene3D" id="3.90.550.10">
    <property type="entry name" value="Spore Coat Polysaccharide Biosynthesis Protein SpsA, Chain A"/>
    <property type="match status" value="1"/>
</dbReference>
<evidence type="ECO:0000313" key="9">
    <source>
        <dbReference type="Proteomes" id="UP001156102"/>
    </source>
</evidence>
<dbReference type="GO" id="GO:0050518">
    <property type="term" value="F:2-C-methyl-D-erythritol 4-phosphate cytidylyltransferase activity"/>
    <property type="evidence" value="ECO:0007669"/>
    <property type="project" value="UniProtKB-UniRule"/>
</dbReference>
<dbReference type="FunFam" id="3.90.550.10:FF:000003">
    <property type="entry name" value="2-C-methyl-D-erythritol 4-phosphate cytidylyltransferase"/>
    <property type="match status" value="1"/>
</dbReference>
<comment type="pathway">
    <text evidence="2 7">Isoprenoid biosynthesis; isopentenyl diphosphate biosynthesis via DXP pathway; isopentenyl diphosphate from 1-deoxy-D-xylulose 5-phosphate: step 2/6.</text>
</comment>
<comment type="similarity">
    <text evidence="3 7">Belongs to the IspD/TarI cytidylyltransferase family. IspD subfamily.</text>
</comment>
<dbReference type="Pfam" id="PF01128">
    <property type="entry name" value="IspD"/>
    <property type="match status" value="1"/>
</dbReference>
<evidence type="ECO:0000256" key="7">
    <source>
        <dbReference type="HAMAP-Rule" id="MF_00108"/>
    </source>
</evidence>
<proteinExistence type="inferred from homology"/>
<evidence type="ECO:0000256" key="2">
    <source>
        <dbReference type="ARBA" id="ARBA00004787"/>
    </source>
</evidence>
<dbReference type="RefSeq" id="WP_254761017.1">
    <property type="nucleotide sequence ID" value="NZ_JANCLT010000019.1"/>
</dbReference>
<accession>A0AA41X950</accession>
<dbReference type="InterPro" id="IPR050088">
    <property type="entry name" value="IspD/TarI_cytidylyltransf_bact"/>
</dbReference>
<evidence type="ECO:0000256" key="1">
    <source>
        <dbReference type="ARBA" id="ARBA00001282"/>
    </source>
</evidence>
<evidence type="ECO:0000313" key="8">
    <source>
        <dbReference type="EMBL" id="MCP8971087.1"/>
    </source>
</evidence>
<dbReference type="InterPro" id="IPR001228">
    <property type="entry name" value="IspD"/>
</dbReference>
<keyword evidence="5 7" id="KW-0548">Nucleotidyltransferase</keyword>
<dbReference type="PROSITE" id="PS01295">
    <property type="entry name" value="ISPD"/>
    <property type="match status" value="1"/>
</dbReference>
<comment type="catalytic activity">
    <reaction evidence="1 7">
        <text>2-C-methyl-D-erythritol 4-phosphate + CTP + H(+) = 4-CDP-2-C-methyl-D-erythritol + diphosphate</text>
        <dbReference type="Rhea" id="RHEA:13429"/>
        <dbReference type="ChEBI" id="CHEBI:15378"/>
        <dbReference type="ChEBI" id="CHEBI:33019"/>
        <dbReference type="ChEBI" id="CHEBI:37563"/>
        <dbReference type="ChEBI" id="CHEBI:57823"/>
        <dbReference type="ChEBI" id="CHEBI:58262"/>
        <dbReference type="EC" id="2.7.7.60"/>
    </reaction>
</comment>